<evidence type="ECO:0000313" key="8">
    <source>
        <dbReference type="EMBL" id="MBS3059550.1"/>
    </source>
</evidence>
<comment type="cofactor">
    <cofactor evidence="1">
        <name>pyridoxal 5'-phosphate</name>
        <dbReference type="ChEBI" id="CHEBI:597326"/>
    </cofactor>
</comment>
<evidence type="ECO:0000256" key="2">
    <source>
        <dbReference type="ARBA" id="ARBA00012239"/>
    </source>
</evidence>
<feature type="domain" description="NIF system FeS cluster assembly NifU N-terminal" evidence="7">
    <location>
        <begin position="393"/>
        <end position="511"/>
    </location>
</feature>
<dbReference type="GO" id="GO:0006534">
    <property type="term" value="P:cysteine metabolic process"/>
    <property type="evidence" value="ECO:0007669"/>
    <property type="project" value="InterPro"/>
</dbReference>
<gene>
    <name evidence="8" type="ORF">J4224_03965</name>
</gene>
<dbReference type="InterPro" id="IPR015422">
    <property type="entry name" value="PyrdxlP-dep_Trfase_small"/>
</dbReference>
<reference evidence="8" key="1">
    <citation type="submission" date="2021-03" db="EMBL/GenBank/DDBJ databases">
        <authorList>
            <person name="Jaffe A."/>
        </authorList>
    </citation>
    <scope>NUCLEOTIDE SEQUENCE</scope>
    <source>
        <strain evidence="8">RIFCSPHIGHO2_01_FULL_GW2011_AR10_43_9</strain>
    </source>
</reference>
<dbReference type="InterPro" id="IPR015421">
    <property type="entry name" value="PyrdxlP-dep_Trfase_major"/>
</dbReference>
<dbReference type="EMBL" id="JAGVWF010000057">
    <property type="protein sequence ID" value="MBS3059550.1"/>
    <property type="molecule type" value="Genomic_DNA"/>
</dbReference>
<accession>A0A8T4L3W8</accession>
<dbReference type="InterPro" id="IPR015424">
    <property type="entry name" value="PyrdxlP-dep_Trfase"/>
</dbReference>
<evidence type="ECO:0000256" key="1">
    <source>
        <dbReference type="ARBA" id="ARBA00001933"/>
    </source>
</evidence>
<keyword evidence="3 8" id="KW-0808">Transferase</keyword>
<dbReference type="PANTHER" id="PTHR43586:SF8">
    <property type="entry name" value="CYSTEINE DESULFURASE 1, CHLOROPLASTIC"/>
    <property type="match status" value="1"/>
</dbReference>
<dbReference type="CDD" id="cd06664">
    <property type="entry name" value="IscU_like"/>
    <property type="match status" value="1"/>
</dbReference>
<evidence type="ECO:0000256" key="5">
    <source>
        <dbReference type="ARBA" id="ARBA00050776"/>
    </source>
</evidence>
<proteinExistence type="predicted"/>
<dbReference type="Gene3D" id="3.90.1150.10">
    <property type="entry name" value="Aspartate Aminotransferase, domain 1"/>
    <property type="match status" value="1"/>
</dbReference>
<evidence type="ECO:0000259" key="6">
    <source>
        <dbReference type="Pfam" id="PF00266"/>
    </source>
</evidence>
<dbReference type="Pfam" id="PF01592">
    <property type="entry name" value="NifU_N"/>
    <property type="match status" value="1"/>
</dbReference>
<dbReference type="Gene3D" id="3.40.640.10">
    <property type="entry name" value="Type I PLP-dependent aspartate aminotransferase-like (Major domain)"/>
    <property type="match status" value="1"/>
</dbReference>
<name>A0A8T4L3W8_9ARCH</name>
<evidence type="ECO:0000313" key="9">
    <source>
        <dbReference type="Proteomes" id="UP000683213"/>
    </source>
</evidence>
<keyword evidence="4" id="KW-0663">Pyridoxal phosphate</keyword>
<dbReference type="SUPFAM" id="SSF82649">
    <property type="entry name" value="SufE/NifU"/>
    <property type="match status" value="1"/>
</dbReference>
<dbReference type="InterPro" id="IPR010970">
    <property type="entry name" value="Cys_dSase_SufS"/>
</dbReference>
<organism evidence="8 9">
    <name type="scientific">Candidatus Iainarchaeum sp</name>
    <dbReference type="NCBI Taxonomy" id="3101447"/>
    <lineage>
        <taxon>Archaea</taxon>
        <taxon>Candidatus Iainarchaeota</taxon>
        <taxon>Candidatus Iainarchaeia</taxon>
        <taxon>Candidatus Iainarchaeales</taxon>
        <taxon>Candidatus Iainarchaeaceae</taxon>
        <taxon>Candidatus Iainarchaeum</taxon>
    </lineage>
</organism>
<dbReference type="Proteomes" id="UP000683213">
    <property type="component" value="Unassembled WGS sequence"/>
</dbReference>
<dbReference type="EC" id="2.8.1.7" evidence="2"/>
<dbReference type="Gene3D" id="3.90.1010.10">
    <property type="match status" value="1"/>
</dbReference>
<reference evidence="8" key="2">
    <citation type="submission" date="2021-05" db="EMBL/GenBank/DDBJ databases">
        <title>Protein family content uncovers lineage relationships and bacterial pathway maintenance mechanisms in DPANN archaea.</title>
        <authorList>
            <person name="Castelle C.J."/>
            <person name="Meheust R."/>
            <person name="Jaffe A.L."/>
            <person name="Seitz K."/>
            <person name="Gong X."/>
            <person name="Baker B.J."/>
            <person name="Banfield J.F."/>
        </authorList>
    </citation>
    <scope>NUCLEOTIDE SEQUENCE</scope>
    <source>
        <strain evidence="8">RIFCSPHIGHO2_01_FULL_GW2011_AR10_43_9</strain>
    </source>
</reference>
<dbReference type="PANTHER" id="PTHR43586">
    <property type="entry name" value="CYSTEINE DESULFURASE"/>
    <property type="match status" value="1"/>
</dbReference>
<dbReference type="CDD" id="cd06453">
    <property type="entry name" value="SufS_like"/>
    <property type="match status" value="1"/>
</dbReference>
<dbReference type="Pfam" id="PF00266">
    <property type="entry name" value="Aminotran_5"/>
    <property type="match status" value="1"/>
</dbReference>
<evidence type="ECO:0000259" key="7">
    <source>
        <dbReference type="Pfam" id="PF01592"/>
    </source>
</evidence>
<feature type="domain" description="Aminotransferase class V" evidence="6">
    <location>
        <begin position="23"/>
        <end position="391"/>
    </location>
</feature>
<evidence type="ECO:0000256" key="3">
    <source>
        <dbReference type="ARBA" id="ARBA00022679"/>
    </source>
</evidence>
<dbReference type="InterPro" id="IPR002871">
    <property type="entry name" value="NIF_FeS_clus_asmbl_NifU_N"/>
</dbReference>
<dbReference type="AlphaFoldDB" id="A0A8T4L3W8"/>
<dbReference type="GO" id="GO:0051536">
    <property type="term" value="F:iron-sulfur cluster binding"/>
    <property type="evidence" value="ECO:0007669"/>
    <property type="project" value="InterPro"/>
</dbReference>
<dbReference type="GO" id="GO:0016226">
    <property type="term" value="P:iron-sulfur cluster assembly"/>
    <property type="evidence" value="ECO:0007669"/>
    <property type="project" value="InterPro"/>
</dbReference>
<comment type="caution">
    <text evidence="8">The sequence shown here is derived from an EMBL/GenBank/DDBJ whole genome shotgun (WGS) entry which is preliminary data.</text>
</comment>
<dbReference type="SUPFAM" id="SSF53383">
    <property type="entry name" value="PLP-dependent transferases"/>
    <property type="match status" value="1"/>
</dbReference>
<comment type="catalytic activity">
    <reaction evidence="5">
        <text>(sulfur carrier)-H + L-cysteine = (sulfur carrier)-SH + L-alanine</text>
        <dbReference type="Rhea" id="RHEA:43892"/>
        <dbReference type="Rhea" id="RHEA-COMP:14737"/>
        <dbReference type="Rhea" id="RHEA-COMP:14739"/>
        <dbReference type="ChEBI" id="CHEBI:29917"/>
        <dbReference type="ChEBI" id="CHEBI:35235"/>
        <dbReference type="ChEBI" id="CHEBI:57972"/>
        <dbReference type="ChEBI" id="CHEBI:64428"/>
        <dbReference type="EC" id="2.8.1.7"/>
    </reaction>
</comment>
<dbReference type="InterPro" id="IPR000192">
    <property type="entry name" value="Aminotrans_V_dom"/>
</dbReference>
<dbReference type="GO" id="GO:0005506">
    <property type="term" value="F:iron ion binding"/>
    <property type="evidence" value="ECO:0007669"/>
    <property type="project" value="InterPro"/>
</dbReference>
<protein>
    <recommendedName>
        <fullName evidence="2">cysteine desulfurase</fullName>
        <ecNumber evidence="2">2.8.1.7</ecNumber>
    </recommendedName>
</protein>
<dbReference type="GO" id="GO:0031071">
    <property type="term" value="F:cysteine desulfurase activity"/>
    <property type="evidence" value="ECO:0007669"/>
    <property type="project" value="UniProtKB-EC"/>
</dbReference>
<sequence>MDVKKVRKDFPILKRKINGKPFVYLNNAATTQKPIQVIDAVADFYRNHNSSVDRGLSTISAEAIDMYDNARKKVAGFVNAEKENLVFTKNTTEAINLVAYSLAFSALGKGDEVVLSKMEHHSNLVPWQQLAKLRGFKVKFVGLKEHGELSLQEFEKTVSDKTKVVGIVHASNVLGTINPVREIIEIGHRHGALVLVDGAQSAPSIEVDIKRMGADFLAFSGHKMLGPTGIGALYARQELLEEMPPFLFGGGMISEVFLDKSSWRKPPAKFEAGTPNAAAAVGFAEAVKYLQKLGMKNVALHESKLTKYALDMLHSIRGIKIYGPDAQKRIGIIAFNVGRIHPHDIASVLDEHGIAIRAGDHCAQPLMRELGIIGTARASFYVYNSKEEVKEIYSELILDLYRNPVNFGSLGKADISVEGGNPLCGDEVKFELRVSKGKIEEIMFSGHGCAISRAAESLLTEMVKGKTLHEVEKLTEKDMFGLLGNVIQTRVKCALLGLVVLKEGIRAYGKNPERKAVVTGIRI</sequence>
<dbReference type="GO" id="GO:0030170">
    <property type="term" value="F:pyridoxal phosphate binding"/>
    <property type="evidence" value="ECO:0007669"/>
    <property type="project" value="InterPro"/>
</dbReference>
<evidence type="ECO:0000256" key="4">
    <source>
        <dbReference type="ARBA" id="ARBA00022898"/>
    </source>
</evidence>
<dbReference type="NCBIfam" id="TIGR01979">
    <property type="entry name" value="sufS"/>
    <property type="match status" value="1"/>
</dbReference>